<feature type="non-terminal residue" evidence="1">
    <location>
        <position position="57"/>
    </location>
</feature>
<protein>
    <submittedName>
        <fullName evidence="1">Uncharacterized protein</fullName>
    </submittedName>
</protein>
<dbReference type="EMBL" id="BARW01042640">
    <property type="protein sequence ID" value="GAJ16297.1"/>
    <property type="molecule type" value="Genomic_DNA"/>
</dbReference>
<name>X1VER4_9ZZZZ</name>
<sequence>PQQYRNDVPAIAQVTGDADLASNVEAVVDAIKHVRIAHQQKAPRVIAKRIRQKAATV</sequence>
<gene>
    <name evidence="1" type="ORF">S12H4_63053</name>
</gene>
<comment type="caution">
    <text evidence="1">The sequence shown here is derived from an EMBL/GenBank/DDBJ whole genome shotgun (WGS) entry which is preliminary data.</text>
</comment>
<feature type="non-terminal residue" evidence="1">
    <location>
        <position position="1"/>
    </location>
</feature>
<organism evidence="1">
    <name type="scientific">marine sediment metagenome</name>
    <dbReference type="NCBI Taxonomy" id="412755"/>
    <lineage>
        <taxon>unclassified sequences</taxon>
        <taxon>metagenomes</taxon>
        <taxon>ecological metagenomes</taxon>
    </lineage>
</organism>
<evidence type="ECO:0000313" key="1">
    <source>
        <dbReference type="EMBL" id="GAJ16297.1"/>
    </source>
</evidence>
<proteinExistence type="predicted"/>
<dbReference type="AlphaFoldDB" id="X1VER4"/>
<reference evidence="1" key="1">
    <citation type="journal article" date="2014" name="Front. Microbiol.">
        <title>High frequency of phylogenetically diverse reductive dehalogenase-homologous genes in deep subseafloor sedimentary metagenomes.</title>
        <authorList>
            <person name="Kawai M."/>
            <person name="Futagami T."/>
            <person name="Toyoda A."/>
            <person name="Takaki Y."/>
            <person name="Nishi S."/>
            <person name="Hori S."/>
            <person name="Arai W."/>
            <person name="Tsubouchi T."/>
            <person name="Morono Y."/>
            <person name="Uchiyama I."/>
            <person name="Ito T."/>
            <person name="Fujiyama A."/>
            <person name="Inagaki F."/>
            <person name="Takami H."/>
        </authorList>
    </citation>
    <scope>NUCLEOTIDE SEQUENCE</scope>
    <source>
        <strain evidence="1">Expedition CK06-06</strain>
    </source>
</reference>
<accession>X1VER4</accession>